<dbReference type="OMA" id="FTNPAPF"/>
<dbReference type="Proteomes" id="UP000002277">
    <property type="component" value="Chromosome 11"/>
</dbReference>
<dbReference type="EMBL" id="AACZ04062773">
    <property type="status" value="NOT_ANNOTATED_CDS"/>
    <property type="molecule type" value="Genomic_DNA"/>
</dbReference>
<dbReference type="Bgee" id="ENSPTRG00000003171">
    <property type="expression patterns" value="Expressed in liver and 2 other cell types or tissues"/>
</dbReference>
<dbReference type="PaxDb" id="9598-ENSPTRP00000005605"/>
<feature type="region of interest" description="Disordered" evidence="1">
    <location>
        <begin position="113"/>
        <end position="170"/>
    </location>
</feature>
<keyword evidence="3" id="KW-1185">Reference proteome</keyword>
<organism evidence="2 3">
    <name type="scientific">Pan troglodytes</name>
    <name type="common">Chimpanzee</name>
    <dbReference type="NCBI Taxonomy" id="9598"/>
    <lineage>
        <taxon>Eukaryota</taxon>
        <taxon>Metazoa</taxon>
        <taxon>Chordata</taxon>
        <taxon>Craniata</taxon>
        <taxon>Vertebrata</taxon>
        <taxon>Euteleostomi</taxon>
        <taxon>Mammalia</taxon>
        <taxon>Eutheria</taxon>
        <taxon>Euarchontoglires</taxon>
        <taxon>Primates</taxon>
        <taxon>Haplorrhini</taxon>
        <taxon>Catarrhini</taxon>
        <taxon>Hominidae</taxon>
        <taxon>Pan</taxon>
    </lineage>
</organism>
<reference evidence="2 3" key="1">
    <citation type="journal article" date="2005" name="Nature">
        <title>Initial sequence of the chimpanzee genome and comparison with the human genome.</title>
        <authorList>
            <consortium name="Chimpanzee sequencing and analysis consortium"/>
        </authorList>
    </citation>
    <scope>NUCLEOTIDE SEQUENCE [LARGE SCALE GENOMIC DNA]</scope>
</reference>
<evidence type="ECO:0000313" key="3">
    <source>
        <dbReference type="Proteomes" id="UP000002277"/>
    </source>
</evidence>
<evidence type="ECO:0000256" key="1">
    <source>
        <dbReference type="SAM" id="MobiDB-lite"/>
    </source>
</evidence>
<accession>H2Q2W6</accession>
<gene>
    <name evidence="2" type="primary">IGF2-AS</name>
</gene>
<dbReference type="GeneTree" id="ENSGT00390000016804"/>
<proteinExistence type="predicted"/>
<feature type="compositionally biased region" description="Basic residues" evidence="1">
    <location>
        <begin position="59"/>
        <end position="70"/>
    </location>
</feature>
<reference evidence="2" key="3">
    <citation type="submission" date="2025-09" db="UniProtKB">
        <authorList>
            <consortium name="Ensembl"/>
        </authorList>
    </citation>
    <scope>IDENTIFICATION</scope>
</reference>
<dbReference type="eggNOG" id="ENOG502R0XP">
    <property type="taxonomic scope" value="Eukaryota"/>
</dbReference>
<dbReference type="InParanoid" id="H2Q2W6"/>
<dbReference type="HOGENOM" id="CLU_1598329_0_0_1"/>
<reference evidence="2" key="2">
    <citation type="submission" date="2025-08" db="UniProtKB">
        <authorList>
            <consortium name="Ensembl"/>
        </authorList>
    </citation>
    <scope>IDENTIFICATION</scope>
</reference>
<name>H2Q2W6_PANTR</name>
<feature type="region of interest" description="Disordered" evidence="1">
    <location>
        <begin position="1"/>
        <end position="92"/>
    </location>
</feature>
<dbReference type="Ensembl" id="ENSPTRT00000006074.4">
    <property type="protein sequence ID" value="ENSPTRP00000005605.3"/>
    <property type="gene ID" value="ENSPTRG00000003171.4"/>
</dbReference>
<evidence type="ECO:0000313" key="2">
    <source>
        <dbReference type="Ensembl" id="ENSPTRP00000005605.3"/>
    </source>
</evidence>
<sequence length="170" mass="18247">MSKRKWRGFRGAQPERARPPAASPQPCPAPHAGLPGGSRRRAPAPAGQQQMRAESRSGAQRRRGSARRGAHREAGGCVRGRTRSSGSGRSNALWRAVDAAEALALSSPLRRRWDQAQHFTNPAPFSKGPQSAPPSPPAGRRRRGVDLALAPLAGEGHTRWRQPGRPGKSD</sequence>
<protein>
    <submittedName>
        <fullName evidence="2">IGF2 antisense RNA</fullName>
    </submittedName>
</protein>
<dbReference type="AlphaFoldDB" id="H2Q2W6"/>